<proteinExistence type="predicted"/>
<evidence type="ECO:0000313" key="2">
    <source>
        <dbReference type="EMBL" id="HEB13828.1"/>
    </source>
</evidence>
<protein>
    <submittedName>
        <fullName evidence="2">AbrB/MazE/SpoVT family DNA-binding domain-containing protein</fullName>
    </submittedName>
</protein>
<name>A0A7C1NQA3_UNCKA</name>
<evidence type="ECO:0000259" key="1">
    <source>
        <dbReference type="Pfam" id="PF04014"/>
    </source>
</evidence>
<feature type="domain" description="SpoVT-AbrB" evidence="1">
    <location>
        <begin position="7"/>
        <end position="37"/>
    </location>
</feature>
<accession>A0A7C1NQA3</accession>
<dbReference type="Proteomes" id="UP000885744">
    <property type="component" value="Unassembled WGS sequence"/>
</dbReference>
<dbReference type="GO" id="GO:0003677">
    <property type="term" value="F:DNA binding"/>
    <property type="evidence" value="ECO:0007669"/>
    <property type="project" value="UniProtKB-KW"/>
</dbReference>
<reference evidence="2" key="1">
    <citation type="journal article" date="2020" name="mSystems">
        <title>Genome- and Community-Level Interaction Insights into Carbon Utilization and Element Cycling Functions of Hydrothermarchaeota in Hydrothermal Sediment.</title>
        <authorList>
            <person name="Zhou Z."/>
            <person name="Liu Y."/>
            <person name="Xu W."/>
            <person name="Pan J."/>
            <person name="Luo Z.H."/>
            <person name="Li M."/>
        </authorList>
    </citation>
    <scope>NUCLEOTIDE SEQUENCE [LARGE SCALE GENOMIC DNA]</scope>
    <source>
        <strain evidence="2">HyVt-365</strain>
    </source>
</reference>
<organism evidence="2">
    <name type="scientific">candidate division WWE3 bacterium</name>
    <dbReference type="NCBI Taxonomy" id="2053526"/>
    <lineage>
        <taxon>Bacteria</taxon>
        <taxon>Katanobacteria</taxon>
    </lineage>
</organism>
<keyword evidence="2" id="KW-0238">DNA-binding</keyword>
<dbReference type="AlphaFoldDB" id="A0A7C1NQA3"/>
<dbReference type="SUPFAM" id="SSF89447">
    <property type="entry name" value="AbrB/MazE/MraZ-like"/>
    <property type="match status" value="1"/>
</dbReference>
<dbReference type="InterPro" id="IPR037914">
    <property type="entry name" value="SpoVT-AbrB_sf"/>
</dbReference>
<gene>
    <name evidence="2" type="ORF">ENI09_00245</name>
</gene>
<sequence>MGQKIIRTGNSIAVTLPAKFVKALSLKSGDPVEIKVNYIKGEIVFKFPSARQLPLDSKKGWK</sequence>
<dbReference type="InterPro" id="IPR007159">
    <property type="entry name" value="SpoVT-AbrB_dom"/>
</dbReference>
<dbReference type="Pfam" id="PF04014">
    <property type="entry name" value="MazE_antitoxin"/>
    <property type="match status" value="1"/>
</dbReference>
<dbReference type="EMBL" id="DRHH01000009">
    <property type="protein sequence ID" value="HEB13828.1"/>
    <property type="molecule type" value="Genomic_DNA"/>
</dbReference>
<comment type="caution">
    <text evidence="2">The sequence shown here is derived from an EMBL/GenBank/DDBJ whole genome shotgun (WGS) entry which is preliminary data.</text>
</comment>
<dbReference type="Gene3D" id="2.10.260.10">
    <property type="match status" value="1"/>
</dbReference>